<dbReference type="AlphaFoldDB" id="A0A9D9EG21"/>
<feature type="signal peptide" evidence="1">
    <location>
        <begin position="1"/>
        <end position="19"/>
    </location>
</feature>
<evidence type="ECO:0000256" key="1">
    <source>
        <dbReference type="SAM" id="SignalP"/>
    </source>
</evidence>
<keyword evidence="1" id="KW-0732">Signal</keyword>
<accession>A0A9D9EG21</accession>
<organism evidence="2 3">
    <name type="scientific">Candidatus Enterocola intestinipullorum</name>
    <dbReference type="NCBI Taxonomy" id="2840783"/>
    <lineage>
        <taxon>Bacteria</taxon>
        <taxon>Pseudomonadati</taxon>
        <taxon>Bacteroidota</taxon>
        <taxon>Bacteroidia</taxon>
        <taxon>Bacteroidales</taxon>
        <taxon>Candidatus Enterocola</taxon>
    </lineage>
</organism>
<feature type="chain" id="PRO_5038868123" evidence="1">
    <location>
        <begin position="20"/>
        <end position="250"/>
    </location>
</feature>
<gene>
    <name evidence="2" type="ORF">IAC32_00350</name>
</gene>
<comment type="caution">
    <text evidence="2">The sequence shown here is derived from an EMBL/GenBank/DDBJ whole genome shotgun (WGS) entry which is preliminary data.</text>
</comment>
<protein>
    <submittedName>
        <fullName evidence="2">Uncharacterized protein</fullName>
    </submittedName>
</protein>
<reference evidence="2" key="1">
    <citation type="submission" date="2020-10" db="EMBL/GenBank/DDBJ databases">
        <authorList>
            <person name="Gilroy R."/>
        </authorList>
    </citation>
    <scope>NUCLEOTIDE SEQUENCE</scope>
    <source>
        <strain evidence="2">D3-1215</strain>
    </source>
</reference>
<proteinExistence type="predicted"/>
<dbReference type="Proteomes" id="UP000823637">
    <property type="component" value="Unassembled WGS sequence"/>
</dbReference>
<name>A0A9D9EG21_9BACT</name>
<reference evidence="2" key="2">
    <citation type="journal article" date="2021" name="PeerJ">
        <title>Extensive microbial diversity within the chicken gut microbiome revealed by metagenomics and culture.</title>
        <authorList>
            <person name="Gilroy R."/>
            <person name="Ravi A."/>
            <person name="Getino M."/>
            <person name="Pursley I."/>
            <person name="Horton D.L."/>
            <person name="Alikhan N.F."/>
            <person name="Baker D."/>
            <person name="Gharbi K."/>
            <person name="Hall N."/>
            <person name="Watson M."/>
            <person name="Adriaenssens E.M."/>
            <person name="Foster-Nyarko E."/>
            <person name="Jarju S."/>
            <person name="Secka A."/>
            <person name="Antonio M."/>
            <person name="Oren A."/>
            <person name="Chaudhuri R.R."/>
            <person name="La Ragione R."/>
            <person name="Hildebrand F."/>
            <person name="Pallen M.J."/>
        </authorList>
    </citation>
    <scope>NUCLEOTIDE SEQUENCE</scope>
    <source>
        <strain evidence="2">D3-1215</strain>
    </source>
</reference>
<dbReference type="EMBL" id="JADIMR010000005">
    <property type="protein sequence ID" value="MBO8446185.1"/>
    <property type="molecule type" value="Genomic_DNA"/>
</dbReference>
<evidence type="ECO:0000313" key="2">
    <source>
        <dbReference type="EMBL" id="MBO8446185.1"/>
    </source>
</evidence>
<evidence type="ECO:0000313" key="3">
    <source>
        <dbReference type="Proteomes" id="UP000823637"/>
    </source>
</evidence>
<sequence>MKKLFFTTLLVCFGLLAKAEYNVTSVIYDGNGQQCNYWINNGNEPSETLREMDMPYDGGVSGISKYLEMTRVQNDGWGWHGICFDLSGLYTKFTDGNQLAMWVKKDIAENVQVEFKFTDGTNVNSGFAWVDPSEGWKYIVFNLWELGDEYQEKEIQEMYVKTHTGGSDGQVATVQVTGIVKGFDLNDLPEPTAVDETSAPVVFAENGRIYCDGDFTVINIAGQDVTAQNGNLKGVYVVICGDNAAKVVVD</sequence>